<evidence type="ECO:0000313" key="2">
    <source>
        <dbReference type="Proteomes" id="UP000499080"/>
    </source>
</evidence>
<comment type="caution">
    <text evidence="1">The sequence shown here is derived from an EMBL/GenBank/DDBJ whole genome shotgun (WGS) entry which is preliminary data.</text>
</comment>
<keyword evidence="2" id="KW-1185">Reference proteome</keyword>
<protein>
    <submittedName>
        <fullName evidence="1">Uncharacterized protein</fullName>
    </submittedName>
</protein>
<evidence type="ECO:0000313" key="1">
    <source>
        <dbReference type="EMBL" id="GBM48942.1"/>
    </source>
</evidence>
<feature type="non-terminal residue" evidence="1">
    <location>
        <position position="1"/>
    </location>
</feature>
<dbReference type="EMBL" id="BGPR01098370">
    <property type="protein sequence ID" value="GBM48942.1"/>
    <property type="molecule type" value="Genomic_DNA"/>
</dbReference>
<dbReference type="PANTHER" id="PTHR47412:SF1">
    <property type="entry name" value="FI01434P-RELATED"/>
    <property type="match status" value="1"/>
</dbReference>
<dbReference type="Pfam" id="PF13896">
    <property type="entry name" value="Glyco_transf_49"/>
    <property type="match status" value="1"/>
</dbReference>
<dbReference type="Proteomes" id="UP000499080">
    <property type="component" value="Unassembled WGS sequence"/>
</dbReference>
<organism evidence="1 2">
    <name type="scientific">Araneus ventricosus</name>
    <name type="common">Orbweaver spider</name>
    <name type="synonym">Epeira ventricosa</name>
    <dbReference type="NCBI Taxonomy" id="182803"/>
    <lineage>
        <taxon>Eukaryota</taxon>
        <taxon>Metazoa</taxon>
        <taxon>Ecdysozoa</taxon>
        <taxon>Arthropoda</taxon>
        <taxon>Chelicerata</taxon>
        <taxon>Arachnida</taxon>
        <taxon>Araneae</taxon>
        <taxon>Araneomorphae</taxon>
        <taxon>Entelegynae</taxon>
        <taxon>Araneoidea</taxon>
        <taxon>Araneidae</taxon>
        <taxon>Araneus</taxon>
    </lineage>
</organism>
<proteinExistence type="predicted"/>
<dbReference type="OrthoDB" id="9974378at2759"/>
<gene>
    <name evidence="1" type="ORF">AVEN_134716_1</name>
</gene>
<reference evidence="1 2" key="1">
    <citation type="journal article" date="2019" name="Sci. Rep.">
        <title>Orb-weaving spider Araneus ventricosus genome elucidates the spidroin gene catalogue.</title>
        <authorList>
            <person name="Kono N."/>
            <person name="Nakamura H."/>
            <person name="Ohtoshi R."/>
            <person name="Moran D.A.P."/>
            <person name="Shinohara A."/>
            <person name="Yoshida Y."/>
            <person name="Fujiwara M."/>
            <person name="Mori M."/>
            <person name="Tomita M."/>
            <person name="Arakawa K."/>
        </authorList>
    </citation>
    <scope>NUCLEOTIDE SEQUENCE [LARGE SCALE GENOMIC DNA]</scope>
</reference>
<accession>A0A4Y2G509</accession>
<dbReference type="PANTHER" id="PTHR47412">
    <property type="entry name" value="FI01434P-RELATED"/>
    <property type="match status" value="1"/>
</dbReference>
<sequence>SQLKSEAEECTEELRVWTTVKRSRKFRLQFWEPFFIGTRDDPEFHPHLSWEGKRNKMQVAYEMCLRNYDFHIVENAFLVHSPGINVYNATKEKFRLKYQYENDRGRVLASRLEGSGSRTEFYGKPAVYAGQTSSHWCDVEIWKGGPSSSGHGLVLQDSSQNIPCEASKQDVNQTKLILLSQFMWDRDGLV</sequence>
<dbReference type="AlphaFoldDB" id="A0A4Y2G509"/>
<name>A0A4Y2G509_ARAVE</name>
<feature type="non-terminal residue" evidence="1">
    <location>
        <position position="190"/>
    </location>
</feature>